<dbReference type="PROSITE" id="PS51857">
    <property type="entry name" value="CSD_2"/>
    <property type="match status" value="1"/>
</dbReference>
<evidence type="ECO:0000256" key="3">
    <source>
        <dbReference type="SAM" id="MobiDB-lite"/>
    </source>
</evidence>
<dbReference type="InterPro" id="IPR012156">
    <property type="entry name" value="Cold_shock_CspA"/>
</dbReference>
<dbReference type="InterPro" id="IPR011129">
    <property type="entry name" value="CSD"/>
</dbReference>
<evidence type="ECO:0000313" key="5">
    <source>
        <dbReference type="EMBL" id="GAA1399452.1"/>
    </source>
</evidence>
<name>A0ABN1Y6P7_9ACTN</name>
<gene>
    <name evidence="5" type="ORF">GCM10009639_39220</name>
</gene>
<dbReference type="PIRSF" id="PIRSF002599">
    <property type="entry name" value="Cold_shock_A"/>
    <property type="match status" value="1"/>
</dbReference>
<keyword evidence="2" id="KW-0963">Cytoplasm</keyword>
<dbReference type="SMART" id="SM00357">
    <property type="entry name" value="CSP"/>
    <property type="match status" value="1"/>
</dbReference>
<sequence>MATGTVQSYHVNHGYGLITPDDDGPPLYVYYDSLLTAGGGDRVLVEGQRVEFDPTEQEGRRVAERVRRLGGPD</sequence>
<dbReference type="SUPFAM" id="SSF50249">
    <property type="entry name" value="Nucleic acid-binding proteins"/>
    <property type="match status" value="1"/>
</dbReference>
<dbReference type="InterPro" id="IPR002059">
    <property type="entry name" value="CSP_DNA-bd"/>
</dbReference>
<feature type="compositionally biased region" description="Basic and acidic residues" evidence="3">
    <location>
        <begin position="50"/>
        <end position="67"/>
    </location>
</feature>
<comment type="subcellular location">
    <subcellularLocation>
        <location evidence="1">Cytoplasm</location>
    </subcellularLocation>
</comment>
<reference evidence="5 6" key="1">
    <citation type="journal article" date="2019" name="Int. J. Syst. Evol. Microbiol.">
        <title>The Global Catalogue of Microorganisms (GCM) 10K type strain sequencing project: providing services to taxonomists for standard genome sequencing and annotation.</title>
        <authorList>
            <consortium name="The Broad Institute Genomics Platform"/>
            <consortium name="The Broad Institute Genome Sequencing Center for Infectious Disease"/>
            <person name="Wu L."/>
            <person name="Ma J."/>
        </authorList>
    </citation>
    <scope>NUCLEOTIDE SEQUENCE [LARGE SCALE GENOMIC DNA]</scope>
    <source>
        <strain evidence="5 6">JCM 12393</strain>
    </source>
</reference>
<organism evidence="5 6">
    <name type="scientific">Kitasatospora putterlickiae</name>
    <dbReference type="NCBI Taxonomy" id="221725"/>
    <lineage>
        <taxon>Bacteria</taxon>
        <taxon>Bacillati</taxon>
        <taxon>Actinomycetota</taxon>
        <taxon>Actinomycetes</taxon>
        <taxon>Kitasatosporales</taxon>
        <taxon>Streptomycetaceae</taxon>
        <taxon>Kitasatospora</taxon>
    </lineage>
</organism>
<dbReference type="EMBL" id="BAAAKJ010000216">
    <property type="protein sequence ID" value="GAA1399452.1"/>
    <property type="molecule type" value="Genomic_DNA"/>
</dbReference>
<comment type="caution">
    <text evidence="5">The sequence shown here is derived from an EMBL/GenBank/DDBJ whole genome shotgun (WGS) entry which is preliminary data.</text>
</comment>
<feature type="region of interest" description="Disordered" evidence="3">
    <location>
        <begin position="50"/>
        <end position="73"/>
    </location>
</feature>
<evidence type="ECO:0000256" key="1">
    <source>
        <dbReference type="ARBA" id="ARBA00004496"/>
    </source>
</evidence>
<dbReference type="RefSeq" id="WP_344337618.1">
    <property type="nucleotide sequence ID" value="NZ_BAAAKJ010000216.1"/>
</dbReference>
<evidence type="ECO:0000256" key="2">
    <source>
        <dbReference type="ARBA" id="ARBA00022490"/>
    </source>
</evidence>
<protein>
    <recommendedName>
        <fullName evidence="4">CSD domain-containing protein</fullName>
    </recommendedName>
</protein>
<evidence type="ECO:0000259" key="4">
    <source>
        <dbReference type="PROSITE" id="PS51857"/>
    </source>
</evidence>
<dbReference type="Gene3D" id="2.40.50.140">
    <property type="entry name" value="Nucleic acid-binding proteins"/>
    <property type="match status" value="1"/>
</dbReference>
<proteinExistence type="predicted"/>
<accession>A0ABN1Y6P7</accession>
<feature type="domain" description="CSD" evidence="4">
    <location>
        <begin position="1"/>
        <end position="68"/>
    </location>
</feature>
<keyword evidence="6" id="KW-1185">Reference proteome</keyword>
<dbReference type="Pfam" id="PF00313">
    <property type="entry name" value="CSD"/>
    <property type="match status" value="1"/>
</dbReference>
<dbReference type="InterPro" id="IPR012340">
    <property type="entry name" value="NA-bd_OB-fold"/>
</dbReference>
<dbReference type="Proteomes" id="UP001499863">
    <property type="component" value="Unassembled WGS sequence"/>
</dbReference>
<evidence type="ECO:0000313" key="6">
    <source>
        <dbReference type="Proteomes" id="UP001499863"/>
    </source>
</evidence>